<feature type="signal peptide" evidence="1">
    <location>
        <begin position="1"/>
        <end position="24"/>
    </location>
</feature>
<reference evidence="2" key="4">
    <citation type="submission" date="2005-04" db="EMBL/GenBank/DDBJ databases">
        <title>.</title>
        <authorList>
            <person name="Ghedin E."/>
            <person name="Blandin G."/>
            <person name="Bartholomeu D."/>
            <person name="Caler E."/>
            <person name="Haas B."/>
            <person name="Hannick L."/>
            <person name="Shallom J."/>
            <person name="Hou L."/>
            <person name="Djikeng A."/>
            <person name="Feldblyum T."/>
            <person name="Hostetler J."/>
            <person name="Johnson J."/>
            <person name="Jones K."/>
            <person name="Koo H.L."/>
            <person name="Larkin C."/>
            <person name="Pai G."/>
            <person name="Peterson J."/>
            <person name="Khalak H.G."/>
            <person name="Salzberg S."/>
            <person name="Simpson A.J."/>
            <person name="Tallon L."/>
            <person name="Van Aken S."/>
            <person name="Wanless D."/>
            <person name="White O."/>
            <person name="Wortman J."/>
            <person name="Fraser C.M."/>
            <person name="El-Sayed N.M.A."/>
        </authorList>
    </citation>
    <scope>NUCLEOTIDE SEQUENCE</scope>
    <source>
        <strain evidence="2">GUTat10.1</strain>
    </source>
</reference>
<feature type="chain" id="PRO_5010844214" evidence="1">
    <location>
        <begin position="25"/>
        <end position="308"/>
    </location>
</feature>
<proteinExistence type="predicted"/>
<reference evidence="3" key="5">
    <citation type="submission" date="2005-04" db="EMBL/GenBank/DDBJ databases">
        <title>Sequencing, closure, and annotation of Trypanosoma brucei chromosomes 2 through 8.</title>
        <authorList>
            <person name="Ghedin E."/>
            <person name="Blandin G."/>
            <person name="Bartholomeu D."/>
            <person name="Caler E."/>
            <person name="Haas B."/>
            <person name="Hannick L."/>
            <person name="Shallom J."/>
            <person name="Hou L."/>
            <person name="Djikeng A."/>
            <person name="Feldblyum T."/>
            <person name="Hostetler J."/>
            <person name="Johnson J."/>
            <person name="Jones K."/>
            <person name="Koo H.L."/>
            <person name="Larkin C."/>
            <person name="Pai G."/>
            <person name="Peterson J."/>
            <person name="Khalak H.G."/>
            <person name="Salzberg S."/>
            <person name="Simpson A.J."/>
            <person name="Tallon L."/>
            <person name="Van Aken S."/>
            <person name="Wanless D."/>
            <person name="White O."/>
            <person name="Wortman J."/>
            <person name="Fraser C.M."/>
            <person name="El-Sayed N.M.A."/>
        </authorList>
    </citation>
    <scope>NUCLEOTIDE SEQUENCE</scope>
    <source>
        <strain evidence="3">927/4 GUTat10.1</strain>
    </source>
</reference>
<keyword evidence="1" id="KW-0732">Signal</keyword>
<dbReference type="KEGG" id="tbr:Tb927.4.3260"/>
<accession>Q584A3</accession>
<dbReference type="VEuPathDB" id="TriTrypDB:Tb927.4.3260"/>
<organism evidence="2 4">
    <name type="scientific">Trypanosoma brucei brucei (strain 927/4 GUTat10.1)</name>
    <dbReference type="NCBI Taxonomy" id="185431"/>
    <lineage>
        <taxon>Eukaryota</taxon>
        <taxon>Discoba</taxon>
        <taxon>Euglenozoa</taxon>
        <taxon>Kinetoplastea</taxon>
        <taxon>Metakinetoplastina</taxon>
        <taxon>Trypanosomatida</taxon>
        <taxon>Trypanosomatidae</taxon>
        <taxon>Trypanosoma</taxon>
    </lineage>
</organism>
<dbReference type="EMBL" id="CP000067">
    <property type="protein sequence ID" value="AAZ10917.1"/>
    <property type="molecule type" value="Genomic_DNA"/>
</dbReference>
<dbReference type="InParanoid" id="Q584A3"/>
<evidence type="ECO:0000313" key="3">
    <source>
        <dbReference type="EMBL" id="AAZ10917.1"/>
    </source>
</evidence>
<gene>
    <name evidence="3" type="primary">Tb04.2H8.330</name>
    <name evidence="2" type="ORF">Tb927.4.3260</name>
</gene>
<dbReference type="PaxDb" id="5691-AAZ10917"/>
<accession>D6XFR2</accession>
<reference evidence="3 4" key="3">
    <citation type="journal article" date="2005" name="Science">
        <title>The genome of the African trypanosome Trypanosoma brucei.</title>
        <authorList>
            <person name="Berriman M."/>
            <person name="Ghedin E."/>
            <person name="Hertz-Fowler C."/>
            <person name="Blandin G."/>
            <person name="Renauld H."/>
            <person name="Bartholomeu D.C."/>
            <person name="Lennard N.J."/>
            <person name="Caler E."/>
            <person name="Hamlin N.E."/>
            <person name="Haas B."/>
            <person name="Bohme U."/>
            <person name="Hannick L."/>
            <person name="Aslett M.A."/>
            <person name="Shallom J."/>
            <person name="Marcello L."/>
            <person name="Hou L."/>
            <person name="Wickstead B."/>
            <person name="Alsmark U.C."/>
            <person name="Arrowsmith C."/>
            <person name="Atkin R.J."/>
            <person name="Barron A.J."/>
            <person name="Bringaud F."/>
            <person name="Brooks K."/>
            <person name="Carrington M."/>
            <person name="Cherevach I."/>
            <person name="Chillingworth T.J."/>
            <person name="Churcher C."/>
            <person name="Clark L.N."/>
            <person name="Corton C.H."/>
            <person name="Cronin A."/>
            <person name="Davies R.M."/>
            <person name="Doggett J."/>
            <person name="Djikeng A."/>
            <person name="Feldblyum T."/>
            <person name="Field M.C."/>
            <person name="Fraser A."/>
            <person name="Goodhead I."/>
            <person name="Hance Z."/>
            <person name="Harper D."/>
            <person name="Harris B.R."/>
            <person name="Hauser H."/>
            <person name="Hostetler J."/>
            <person name="Ivens A."/>
            <person name="Jagels K."/>
            <person name="Johnson D."/>
            <person name="Johnson J."/>
            <person name="Jones K."/>
            <person name="Kerhornou A.X."/>
            <person name="Koo H."/>
            <person name="Larke N."/>
            <person name="Landfear S."/>
            <person name="Larkin C."/>
            <person name="Leech V."/>
            <person name="Line A."/>
            <person name="Lord A."/>
            <person name="Macleod A."/>
            <person name="Mooney P.J."/>
            <person name="Moule S."/>
            <person name="Martin D.M."/>
            <person name="Morgan G.W."/>
            <person name="Mungall K."/>
            <person name="Norbertczak H."/>
            <person name="Ormond D."/>
            <person name="Pai G."/>
            <person name="Peacock C.S."/>
            <person name="Peterson J."/>
            <person name="Quail M.A."/>
            <person name="Rabbinowitsch E."/>
            <person name="Rajandream M.A."/>
            <person name="Reitter C."/>
            <person name="Salzberg S.L."/>
            <person name="Sanders M."/>
            <person name="Schobel S."/>
            <person name="Sharp S."/>
            <person name="Simmonds M."/>
            <person name="Simpson A.J."/>
            <person name="Tallon L."/>
            <person name="Turner C.M."/>
            <person name="Tait A."/>
            <person name="Tivey A.R."/>
            <person name="Van Aken S."/>
            <person name="Walker D."/>
            <person name="Wanless D."/>
            <person name="Wang S."/>
            <person name="White B."/>
            <person name="White O."/>
            <person name="Whitehead S."/>
            <person name="Woodward J."/>
            <person name="Wortman J."/>
            <person name="Adams M.D."/>
            <person name="Embley T.M."/>
            <person name="Gull K."/>
            <person name="Ullu E."/>
            <person name="Barry J.D."/>
            <person name="Fairlamb A.H."/>
            <person name="Opperdoes F."/>
            <person name="Barrell B.G."/>
            <person name="Donelson J.E."/>
            <person name="Hall N."/>
            <person name="Fraser C.M."/>
            <person name="Melville S.E."/>
            <person name="El-Sayed N.M."/>
        </authorList>
    </citation>
    <scope>NUCLEOTIDE SEQUENCE [LARGE SCALE GENOMIC DNA]</scope>
    <source>
        <strain evidence="3 4">927/4 GUTat10.1</strain>
    </source>
</reference>
<dbReference type="Proteomes" id="UP000008524">
    <property type="component" value="Chromosome 4"/>
</dbReference>
<evidence type="ECO:0000313" key="4">
    <source>
        <dbReference type="Proteomes" id="UP000008524"/>
    </source>
</evidence>
<reference evidence="2" key="1">
    <citation type="submission" date="2000-09" db="EMBL/GenBank/DDBJ databases">
        <authorList>
            <person name="El-Sayed N.M."/>
            <person name="Khalak H."/>
            <person name="Adams M.D."/>
        </authorList>
    </citation>
    <scope>NUCLEOTIDE SEQUENCE</scope>
    <source>
        <strain evidence="2">GUTat10.1</strain>
    </source>
</reference>
<dbReference type="EMBL" id="AC080131">
    <property type="protein sequence ID" value="AAX79814.1"/>
    <property type="molecule type" value="Genomic_DNA"/>
</dbReference>
<reference evidence="3" key="2">
    <citation type="journal article" date="2005" name="Science">
        <title>Comparative genomics of trypanosomatid parasitic protozoa.</title>
        <authorList>
            <person name="El-Sayed N.M."/>
            <person name="Myler P.J."/>
            <person name="Blandin G."/>
            <person name="Berriman M."/>
            <person name="Crabtree J."/>
            <person name="Aggarwal G."/>
            <person name="Caler E."/>
            <person name="Renauld H."/>
            <person name="Worthey E.A."/>
            <person name="Hertz-Fowler C."/>
            <person name="Ghedin E."/>
            <person name="Peacock C."/>
            <person name="Bartholomeu D.C."/>
            <person name="Haas B.J."/>
            <person name="Tran A.N."/>
            <person name="Wortman J.R."/>
            <person name="Alsmark U.C."/>
            <person name="Angiuoli S."/>
            <person name="Anupama A."/>
            <person name="Badger J."/>
            <person name="Bringaud F."/>
            <person name="Cadag E."/>
            <person name="Carlton J.M."/>
            <person name="Cerqueira G.C."/>
            <person name="Creasy T."/>
            <person name="Delcher A.L."/>
            <person name="Djikeng A."/>
            <person name="Embley T.M."/>
            <person name="Hauser C."/>
            <person name="Ivens A.C."/>
            <person name="Kummerfeld S.K."/>
            <person name="Pereira-Leal J.B."/>
            <person name="Nilsson D."/>
            <person name="Peterson J."/>
            <person name="Salzberg S.L."/>
            <person name="Shallom J."/>
            <person name="Silva J.C."/>
            <person name="Sundaram J."/>
            <person name="Westenberger S."/>
            <person name="White O."/>
            <person name="Melville S.E."/>
            <person name="Donelson J.E."/>
            <person name="Andersson B."/>
            <person name="Stuart K.D."/>
            <person name="Hall N."/>
        </authorList>
    </citation>
    <scope>NUCLEOTIDE SEQUENCE</scope>
    <source>
        <strain evidence="3">927/4 GUTat10.1</strain>
    </source>
</reference>
<dbReference type="AlphaFoldDB" id="Q584A3"/>
<evidence type="ECO:0000256" key="1">
    <source>
        <dbReference type="SAM" id="SignalP"/>
    </source>
</evidence>
<evidence type="ECO:0000313" key="2">
    <source>
        <dbReference type="EMBL" id="AAX79814.1"/>
    </source>
</evidence>
<dbReference type="GeneID" id="3656855"/>
<name>Q584A3_TRYB2</name>
<protein>
    <submittedName>
        <fullName evidence="2">Uncharacterized protein</fullName>
    </submittedName>
</protein>
<sequence>MMRMIQVVFAVTLVVLVVFWGVIAETTHGDESLSTLKQIDCVVKKLNWMINVTEDLLLRARVHAEKVYKKKYLLEERYAAWERLFVYVKPFMKKQKGDKMKEILNEMERIVETESYLQKNFNLNVSYFEKKMMTIVRVGIRYSATMEEMYRVGLEAVRSGKEVPKSCEIYEANVTCERAFSGGNLSIIVAEFGSGTEENIDLRFENGGHWSKGGNKLADRVHNVSTTFGRVIKHRGIGNSLGKARVLMDERDLVEHVSAAKLLKLFVTHLREVGNLTSEVEATPSKLSERVHKFSILEKKLESLFNSL</sequence>
<keyword evidence="4" id="KW-1185">Reference proteome</keyword>
<dbReference type="RefSeq" id="XP_844476.1">
    <property type="nucleotide sequence ID" value="XM_839383.1"/>
</dbReference>